<evidence type="ECO:0000313" key="2">
    <source>
        <dbReference type="Proteomes" id="UP000290572"/>
    </source>
</evidence>
<dbReference type="Proteomes" id="UP000290572">
    <property type="component" value="Unassembled WGS sequence"/>
</dbReference>
<keyword evidence="2" id="KW-1185">Reference proteome</keyword>
<name>A0A498M8V0_LABRO</name>
<comment type="caution">
    <text evidence="1">The sequence shown here is derived from an EMBL/GenBank/DDBJ whole genome shotgun (WGS) entry which is preliminary data.</text>
</comment>
<reference evidence="1 2" key="1">
    <citation type="submission" date="2018-03" db="EMBL/GenBank/DDBJ databases">
        <title>Draft genome sequence of Rohu Carp (Labeo rohita).</title>
        <authorList>
            <person name="Das P."/>
            <person name="Kushwaha B."/>
            <person name="Joshi C.G."/>
            <person name="Kumar D."/>
            <person name="Nagpure N.S."/>
            <person name="Sahoo L."/>
            <person name="Das S.P."/>
            <person name="Bit A."/>
            <person name="Patnaik S."/>
            <person name="Meher P.K."/>
            <person name="Jayasankar P."/>
            <person name="Koringa P.G."/>
            <person name="Patel N.V."/>
            <person name="Hinsu A.T."/>
            <person name="Kumar R."/>
            <person name="Pandey M."/>
            <person name="Agarwal S."/>
            <person name="Srivastava S."/>
            <person name="Singh M."/>
            <person name="Iquebal M.A."/>
            <person name="Jaiswal S."/>
            <person name="Angadi U.B."/>
            <person name="Kumar N."/>
            <person name="Raza M."/>
            <person name="Shah T.M."/>
            <person name="Rai A."/>
            <person name="Jena J.K."/>
        </authorList>
    </citation>
    <scope>NUCLEOTIDE SEQUENCE [LARGE SCALE GENOMIC DNA]</scope>
    <source>
        <strain evidence="1">DASCIFA01</strain>
        <tissue evidence="1">Testis</tissue>
    </source>
</reference>
<dbReference type="EMBL" id="QBIY01012829">
    <property type="protein sequence ID" value="RXN15776.1"/>
    <property type="molecule type" value="Genomic_DNA"/>
</dbReference>
<accession>A0A498M8V0</accession>
<gene>
    <name evidence="1" type="ORF">ROHU_027938</name>
</gene>
<dbReference type="AlphaFoldDB" id="A0A498M8V0"/>
<sequence length="89" mass="10199">MTWHGMQSSNTIKLKKRNASGYYGQRAKNNKSQRGIFSWQQVFESAGPFSIYRCIKMPKKEVDRRGGEGSREQIIGLHHIWQGTGEKAV</sequence>
<protein>
    <submittedName>
        <fullName evidence="1">Uncharacterized protein</fullName>
    </submittedName>
</protein>
<organism evidence="1 2">
    <name type="scientific">Labeo rohita</name>
    <name type="common">Indian major carp</name>
    <name type="synonym">Cyprinus rohita</name>
    <dbReference type="NCBI Taxonomy" id="84645"/>
    <lineage>
        <taxon>Eukaryota</taxon>
        <taxon>Metazoa</taxon>
        <taxon>Chordata</taxon>
        <taxon>Craniata</taxon>
        <taxon>Vertebrata</taxon>
        <taxon>Euteleostomi</taxon>
        <taxon>Actinopterygii</taxon>
        <taxon>Neopterygii</taxon>
        <taxon>Teleostei</taxon>
        <taxon>Ostariophysi</taxon>
        <taxon>Cypriniformes</taxon>
        <taxon>Cyprinidae</taxon>
        <taxon>Labeoninae</taxon>
        <taxon>Labeonini</taxon>
        <taxon>Labeo</taxon>
    </lineage>
</organism>
<evidence type="ECO:0000313" key="1">
    <source>
        <dbReference type="EMBL" id="RXN15776.1"/>
    </source>
</evidence>
<proteinExistence type="predicted"/>